<dbReference type="GO" id="GO:0008360">
    <property type="term" value="P:regulation of cell shape"/>
    <property type="evidence" value="ECO:0007669"/>
    <property type="project" value="UniProtKB-KW"/>
</dbReference>
<evidence type="ECO:0000256" key="7">
    <source>
        <dbReference type="PIRSR" id="PIRSR618044-1"/>
    </source>
</evidence>
<name>A0A261URA1_9BORD</name>
<feature type="domain" description="Peptidase S11 D-alanyl-D-alanine carboxypeptidase A N-terminal" evidence="11">
    <location>
        <begin position="136"/>
        <end position="365"/>
    </location>
</feature>
<dbReference type="RefSeq" id="WP_094840730.1">
    <property type="nucleotide sequence ID" value="NZ_NEVS01000002.1"/>
</dbReference>
<protein>
    <submittedName>
        <fullName evidence="12">D-alanyl-D-alanine endopeptidase</fullName>
    </submittedName>
</protein>
<dbReference type="AlphaFoldDB" id="A0A261URA1"/>
<dbReference type="Pfam" id="PF00768">
    <property type="entry name" value="Peptidase_S11"/>
    <property type="match status" value="1"/>
</dbReference>
<accession>A0A261URA1</accession>
<feature type="active site" description="Proton acceptor" evidence="7">
    <location>
        <position position="175"/>
    </location>
</feature>
<feature type="signal peptide" evidence="10">
    <location>
        <begin position="1"/>
        <end position="30"/>
    </location>
</feature>
<comment type="similarity">
    <text evidence="1 9">Belongs to the peptidase S11 family.</text>
</comment>
<dbReference type="PRINTS" id="PR00725">
    <property type="entry name" value="DADACBPTASE1"/>
</dbReference>
<evidence type="ECO:0000313" key="12">
    <source>
        <dbReference type="EMBL" id="OZI64424.1"/>
    </source>
</evidence>
<dbReference type="EMBL" id="NEVS01000002">
    <property type="protein sequence ID" value="OZI64424.1"/>
    <property type="molecule type" value="Genomic_DNA"/>
</dbReference>
<proteinExistence type="inferred from homology"/>
<keyword evidence="4" id="KW-0133">Cell shape</keyword>
<dbReference type="GO" id="GO:0009002">
    <property type="term" value="F:serine-type D-Ala-D-Ala carboxypeptidase activity"/>
    <property type="evidence" value="ECO:0007669"/>
    <property type="project" value="InterPro"/>
</dbReference>
<comment type="caution">
    <text evidence="12">The sequence shown here is derived from an EMBL/GenBank/DDBJ whole genome shotgun (WGS) entry which is preliminary data.</text>
</comment>
<evidence type="ECO:0000256" key="6">
    <source>
        <dbReference type="ARBA" id="ARBA00023316"/>
    </source>
</evidence>
<gene>
    <name evidence="12" type="ORF">CAL28_07030</name>
</gene>
<dbReference type="PANTHER" id="PTHR21581:SF26">
    <property type="entry name" value="D-ALANYL-D-ALANINE ENDOPEPTIDASE"/>
    <property type="match status" value="1"/>
</dbReference>
<evidence type="ECO:0000259" key="11">
    <source>
        <dbReference type="Pfam" id="PF00768"/>
    </source>
</evidence>
<dbReference type="InterPro" id="IPR018044">
    <property type="entry name" value="Peptidase_S11"/>
</dbReference>
<dbReference type="GO" id="GO:0009252">
    <property type="term" value="P:peptidoglycan biosynthetic process"/>
    <property type="evidence" value="ECO:0007669"/>
    <property type="project" value="UniProtKB-KW"/>
</dbReference>
<keyword evidence="13" id="KW-1185">Reference proteome</keyword>
<dbReference type="PANTHER" id="PTHR21581">
    <property type="entry name" value="D-ALANYL-D-ALANINE CARBOXYPEPTIDASE"/>
    <property type="match status" value="1"/>
</dbReference>
<evidence type="ECO:0000256" key="10">
    <source>
        <dbReference type="SAM" id="SignalP"/>
    </source>
</evidence>
<dbReference type="GO" id="GO:0071555">
    <property type="term" value="P:cell wall organization"/>
    <property type="evidence" value="ECO:0007669"/>
    <property type="project" value="UniProtKB-KW"/>
</dbReference>
<evidence type="ECO:0000256" key="2">
    <source>
        <dbReference type="ARBA" id="ARBA00022729"/>
    </source>
</evidence>
<sequence length="388" mass="41364">MAQFPTRLVLTVAAPLLVAASLLVSPGAHAASDPCKVNAKSAACKAAQAKTAPKKTTTTTVTKSTTTAKSGNKTTVAKTQSKTTTVAKKTAGGKTNTTMRKDVVADTTTKSGKTVVRHTTAATHSKVSAAAAPASTSAQAAALRSSVAYVQDLATSTVLFSKNEDTIRPIASISKLMTALVVVDANQPMDEVLEVSDDDIDRLRHAASRLPVGSRLSRADMLHVALMSSENRAAHALGRYYPGGMPAFVKAMNAKARELGMMDTHFVEPTGLSSENVSSPRDLVRLLRAASQRPLIHRYTTDTEYDVDMGKGHVRTFRNTNALVRNADWDIKVSKTGFINEAGECLVMLAHIGGRDLAIVLLDSQGKYSRIADAVRIRKFVQNEVAMM</sequence>
<keyword evidence="3" id="KW-0378">Hydrolase</keyword>
<evidence type="ECO:0000256" key="4">
    <source>
        <dbReference type="ARBA" id="ARBA00022960"/>
    </source>
</evidence>
<dbReference type="InterPro" id="IPR012338">
    <property type="entry name" value="Beta-lactam/transpept-like"/>
</dbReference>
<evidence type="ECO:0000256" key="1">
    <source>
        <dbReference type="ARBA" id="ARBA00007164"/>
    </source>
</evidence>
<dbReference type="Gene3D" id="3.40.710.10">
    <property type="entry name" value="DD-peptidase/beta-lactamase superfamily"/>
    <property type="match status" value="1"/>
</dbReference>
<evidence type="ECO:0000256" key="5">
    <source>
        <dbReference type="ARBA" id="ARBA00022984"/>
    </source>
</evidence>
<keyword evidence="5" id="KW-0573">Peptidoglycan synthesis</keyword>
<organism evidence="12 13">
    <name type="scientific">Bordetella genomosp. 11</name>
    <dbReference type="NCBI Taxonomy" id="1416808"/>
    <lineage>
        <taxon>Bacteria</taxon>
        <taxon>Pseudomonadati</taxon>
        <taxon>Pseudomonadota</taxon>
        <taxon>Betaproteobacteria</taxon>
        <taxon>Burkholderiales</taxon>
        <taxon>Alcaligenaceae</taxon>
        <taxon>Bordetella</taxon>
    </lineage>
</organism>
<keyword evidence="2 10" id="KW-0732">Signal</keyword>
<dbReference type="GO" id="GO:0006508">
    <property type="term" value="P:proteolysis"/>
    <property type="evidence" value="ECO:0007669"/>
    <property type="project" value="InterPro"/>
</dbReference>
<dbReference type="InterPro" id="IPR001967">
    <property type="entry name" value="Peptidase_S11_N"/>
</dbReference>
<dbReference type="NCBIfam" id="NF008668">
    <property type="entry name" value="PRK11669.1"/>
    <property type="match status" value="1"/>
</dbReference>
<evidence type="ECO:0000256" key="8">
    <source>
        <dbReference type="PIRSR" id="PIRSR618044-2"/>
    </source>
</evidence>
<feature type="binding site" evidence="8">
    <location>
        <position position="335"/>
    </location>
    <ligand>
        <name>substrate</name>
    </ligand>
</feature>
<dbReference type="Proteomes" id="UP000215767">
    <property type="component" value="Unassembled WGS sequence"/>
</dbReference>
<evidence type="ECO:0000256" key="9">
    <source>
        <dbReference type="RuleBase" id="RU004016"/>
    </source>
</evidence>
<evidence type="ECO:0000313" key="13">
    <source>
        <dbReference type="Proteomes" id="UP000215767"/>
    </source>
</evidence>
<feature type="active site" description="Acyl-ester intermediate" evidence="7">
    <location>
        <position position="172"/>
    </location>
</feature>
<reference evidence="13" key="1">
    <citation type="submission" date="2017-05" db="EMBL/GenBank/DDBJ databases">
        <title>Complete and WGS of Bordetella genogroups.</title>
        <authorList>
            <person name="Spilker T."/>
            <person name="Lipuma J."/>
        </authorList>
    </citation>
    <scope>NUCLEOTIDE SEQUENCE [LARGE SCALE GENOMIC DNA]</scope>
    <source>
        <strain evidence="13">AU8856</strain>
    </source>
</reference>
<evidence type="ECO:0000256" key="3">
    <source>
        <dbReference type="ARBA" id="ARBA00022801"/>
    </source>
</evidence>
<dbReference type="SUPFAM" id="SSF56601">
    <property type="entry name" value="beta-lactamase/transpeptidase-like"/>
    <property type="match status" value="1"/>
</dbReference>
<keyword evidence="6" id="KW-0961">Cell wall biogenesis/degradation</keyword>
<dbReference type="OrthoDB" id="5688590at2"/>
<feature type="chain" id="PRO_5013215408" evidence="10">
    <location>
        <begin position="31"/>
        <end position="388"/>
    </location>
</feature>
<feature type="active site" evidence="7">
    <location>
        <position position="229"/>
    </location>
</feature>